<evidence type="ECO:0000256" key="4">
    <source>
        <dbReference type="ARBA" id="ARBA00023163"/>
    </source>
</evidence>
<organism evidence="6 7">
    <name type="scientific">Chitinophaga flava</name>
    <dbReference type="NCBI Taxonomy" id="2259036"/>
    <lineage>
        <taxon>Bacteria</taxon>
        <taxon>Pseudomonadati</taxon>
        <taxon>Bacteroidota</taxon>
        <taxon>Chitinophagia</taxon>
        <taxon>Chitinophagales</taxon>
        <taxon>Chitinophagaceae</taxon>
        <taxon>Chitinophaga</taxon>
    </lineage>
</organism>
<dbReference type="Proteomes" id="UP000253410">
    <property type="component" value="Unassembled WGS sequence"/>
</dbReference>
<keyword evidence="4" id="KW-0804">Transcription</keyword>
<dbReference type="EMBL" id="QFFJ01000001">
    <property type="protein sequence ID" value="RBL91128.1"/>
    <property type="molecule type" value="Genomic_DNA"/>
</dbReference>
<dbReference type="InterPro" id="IPR039425">
    <property type="entry name" value="RNA_pol_sigma-70-like"/>
</dbReference>
<protein>
    <recommendedName>
        <fullName evidence="5">RNA polymerase sigma factor 70 region 4 type 2 domain-containing protein</fullName>
    </recommendedName>
</protein>
<dbReference type="CDD" id="cd06171">
    <property type="entry name" value="Sigma70_r4"/>
    <property type="match status" value="1"/>
</dbReference>
<keyword evidence="3" id="KW-0731">Sigma factor</keyword>
<dbReference type="PANTHER" id="PTHR43133:SF46">
    <property type="entry name" value="RNA POLYMERASE SIGMA-70 FACTOR ECF SUBFAMILY"/>
    <property type="match status" value="1"/>
</dbReference>
<evidence type="ECO:0000256" key="3">
    <source>
        <dbReference type="ARBA" id="ARBA00023082"/>
    </source>
</evidence>
<dbReference type="OrthoDB" id="9150024at2"/>
<dbReference type="InterPro" id="IPR013249">
    <property type="entry name" value="RNA_pol_sigma70_r4_t2"/>
</dbReference>
<gene>
    <name evidence="6" type="ORF">DF182_00460</name>
</gene>
<dbReference type="GO" id="GO:0006352">
    <property type="term" value="P:DNA-templated transcription initiation"/>
    <property type="evidence" value="ECO:0007669"/>
    <property type="project" value="InterPro"/>
</dbReference>
<keyword evidence="7" id="KW-1185">Reference proteome</keyword>
<dbReference type="InterPro" id="IPR013325">
    <property type="entry name" value="RNA_pol_sigma_r2"/>
</dbReference>
<dbReference type="NCBIfam" id="TIGR02937">
    <property type="entry name" value="sigma70-ECF"/>
    <property type="match status" value="1"/>
</dbReference>
<evidence type="ECO:0000259" key="5">
    <source>
        <dbReference type="Pfam" id="PF08281"/>
    </source>
</evidence>
<dbReference type="SUPFAM" id="SSF88659">
    <property type="entry name" value="Sigma3 and sigma4 domains of RNA polymerase sigma factors"/>
    <property type="match status" value="1"/>
</dbReference>
<dbReference type="Gene3D" id="1.10.1740.10">
    <property type="match status" value="1"/>
</dbReference>
<sequence length="200" mass="23461">MDRPDITTLWNGLLQGNEQLLLDLYDAWYPGLLRYGLRICSDRELVKDTINQTFLYFWQKRDTLTAVAIPEAYMLTAFRRRLLAAVNNNHNKLQFPGEFQPDDPEHTEDSHEVFLINRIRVQEVEEVLQRAISRLSSRKRELIRLKYYEGLSYSEMAARTGLTERTIYNKIHEAVKTLRDQLAADGHSKEMISAIQYLLL</sequence>
<evidence type="ECO:0000313" key="6">
    <source>
        <dbReference type="EMBL" id="RBL91128.1"/>
    </source>
</evidence>
<dbReference type="SUPFAM" id="SSF88946">
    <property type="entry name" value="Sigma2 domain of RNA polymerase sigma factors"/>
    <property type="match status" value="1"/>
</dbReference>
<dbReference type="InterPro" id="IPR013324">
    <property type="entry name" value="RNA_pol_sigma_r3/r4-like"/>
</dbReference>
<dbReference type="Gene3D" id="1.10.10.10">
    <property type="entry name" value="Winged helix-like DNA-binding domain superfamily/Winged helix DNA-binding domain"/>
    <property type="match status" value="1"/>
</dbReference>
<evidence type="ECO:0000256" key="2">
    <source>
        <dbReference type="ARBA" id="ARBA00023015"/>
    </source>
</evidence>
<dbReference type="GO" id="GO:0003677">
    <property type="term" value="F:DNA binding"/>
    <property type="evidence" value="ECO:0007669"/>
    <property type="project" value="InterPro"/>
</dbReference>
<dbReference type="Pfam" id="PF08281">
    <property type="entry name" value="Sigma70_r4_2"/>
    <property type="match status" value="1"/>
</dbReference>
<comment type="caution">
    <text evidence="6">The sequence shown here is derived from an EMBL/GenBank/DDBJ whole genome shotgun (WGS) entry which is preliminary data.</text>
</comment>
<dbReference type="InterPro" id="IPR036388">
    <property type="entry name" value="WH-like_DNA-bd_sf"/>
</dbReference>
<evidence type="ECO:0000256" key="1">
    <source>
        <dbReference type="ARBA" id="ARBA00010641"/>
    </source>
</evidence>
<dbReference type="AlphaFoldDB" id="A0A365XYI8"/>
<dbReference type="PANTHER" id="PTHR43133">
    <property type="entry name" value="RNA POLYMERASE ECF-TYPE SIGMA FACTO"/>
    <property type="match status" value="1"/>
</dbReference>
<dbReference type="GO" id="GO:0016987">
    <property type="term" value="F:sigma factor activity"/>
    <property type="evidence" value="ECO:0007669"/>
    <property type="project" value="UniProtKB-KW"/>
</dbReference>
<feature type="domain" description="RNA polymerase sigma factor 70 region 4 type 2" evidence="5">
    <location>
        <begin position="127"/>
        <end position="178"/>
    </location>
</feature>
<dbReference type="InterPro" id="IPR014284">
    <property type="entry name" value="RNA_pol_sigma-70_dom"/>
</dbReference>
<evidence type="ECO:0000313" key="7">
    <source>
        <dbReference type="Proteomes" id="UP000253410"/>
    </source>
</evidence>
<proteinExistence type="inferred from homology"/>
<reference evidence="6 7" key="1">
    <citation type="submission" date="2018-05" db="EMBL/GenBank/DDBJ databases">
        <title>Chitinophaga sp. K3CV102501T nov., isolated from isolated from a monsoon evergreen broad-leaved forest soil.</title>
        <authorList>
            <person name="Lv Y."/>
        </authorList>
    </citation>
    <scope>NUCLEOTIDE SEQUENCE [LARGE SCALE GENOMIC DNA]</scope>
    <source>
        <strain evidence="6 7">GDMCC 1.1325</strain>
    </source>
</reference>
<comment type="similarity">
    <text evidence="1">Belongs to the sigma-70 factor family. ECF subfamily.</text>
</comment>
<keyword evidence="2" id="KW-0805">Transcription regulation</keyword>
<dbReference type="RefSeq" id="WP_113613728.1">
    <property type="nucleotide sequence ID" value="NZ_QFFJ01000001.1"/>
</dbReference>
<accession>A0A365XYI8</accession>
<name>A0A365XYI8_9BACT</name>